<protein>
    <submittedName>
        <fullName evidence="1">Uncharacterized protein</fullName>
    </submittedName>
</protein>
<dbReference type="RefSeq" id="WP_324716686.1">
    <property type="nucleotide sequence ID" value="NZ_CP141615.1"/>
</dbReference>
<evidence type="ECO:0000313" key="2">
    <source>
        <dbReference type="Proteomes" id="UP001332192"/>
    </source>
</evidence>
<sequence>MFRQEVRVKVGGVAIIVNDANLAEHSAALRRSGAGRPEVRVAKLVASRIP</sequence>
<keyword evidence="2" id="KW-1185">Reference proteome</keyword>
<dbReference type="EMBL" id="CP141615">
    <property type="protein sequence ID" value="WRP17415.1"/>
    <property type="molecule type" value="Genomic_DNA"/>
</dbReference>
<organism evidence="1 2">
    <name type="scientific">Carboxydichorda subterranea</name>
    <dbReference type="NCBI Taxonomy" id="3109565"/>
    <lineage>
        <taxon>Bacteria</taxon>
        <taxon>Bacillati</taxon>
        <taxon>Bacillota</taxon>
        <taxon>Limnochordia</taxon>
        <taxon>Limnochordales</taxon>
        <taxon>Geochordaceae</taxon>
        <taxon>Carboxydichorda</taxon>
    </lineage>
</organism>
<dbReference type="Proteomes" id="UP001332192">
    <property type="component" value="Chromosome"/>
</dbReference>
<proteinExistence type="predicted"/>
<gene>
    <name evidence="1" type="ORF">U7230_15250</name>
</gene>
<evidence type="ECO:0000313" key="1">
    <source>
        <dbReference type="EMBL" id="WRP17415.1"/>
    </source>
</evidence>
<name>A0ABZ1BXR1_9FIRM</name>
<reference evidence="1 2" key="1">
    <citation type="journal article" date="2024" name="Front. Microbiol.">
        <title>Novel thermophilic genera Geochorda gen. nov. and Carboxydochorda gen. nov. from the deep terrestrial subsurface reveal the ecophysiological diversity in the class Limnochordia.</title>
        <authorList>
            <person name="Karnachuk O.V."/>
            <person name="Lukina A.P."/>
            <person name="Avakyan M.R."/>
            <person name="Kadnikov V.V."/>
            <person name="Begmatov S."/>
            <person name="Beletsky A.V."/>
            <person name="Vlasova K.G."/>
            <person name="Novikov A.A."/>
            <person name="Shcherbakova V.A."/>
            <person name="Mardanov A.V."/>
            <person name="Ravin N.V."/>
        </authorList>
    </citation>
    <scope>NUCLEOTIDE SEQUENCE [LARGE SCALE GENOMIC DNA]</scope>
    <source>
        <strain evidence="1 2">L945</strain>
    </source>
</reference>
<accession>A0ABZ1BXR1</accession>